<keyword evidence="2" id="KW-0813">Transport</keyword>
<proteinExistence type="predicted"/>
<evidence type="ECO:0000313" key="6">
    <source>
        <dbReference type="EMBL" id="MFC5152069.1"/>
    </source>
</evidence>
<dbReference type="Proteomes" id="UP001596160">
    <property type="component" value="Unassembled WGS sequence"/>
</dbReference>
<evidence type="ECO:0000256" key="2">
    <source>
        <dbReference type="ARBA" id="ARBA00022448"/>
    </source>
</evidence>
<protein>
    <submittedName>
        <fullName evidence="6">ABC transporter</fullName>
    </submittedName>
</protein>
<dbReference type="Gene3D" id="3.40.50.300">
    <property type="entry name" value="P-loop containing nucleotide triphosphate hydrolases"/>
    <property type="match status" value="1"/>
</dbReference>
<keyword evidence="3" id="KW-0547">Nucleotide-binding</keyword>
<reference evidence="7" key="1">
    <citation type="journal article" date="2019" name="Int. J. Syst. Evol. Microbiol.">
        <title>The Global Catalogue of Microorganisms (GCM) 10K type strain sequencing project: providing services to taxonomists for standard genome sequencing and annotation.</title>
        <authorList>
            <consortium name="The Broad Institute Genomics Platform"/>
            <consortium name="The Broad Institute Genome Sequencing Center for Infectious Disease"/>
            <person name="Wu L."/>
            <person name="Ma J."/>
        </authorList>
    </citation>
    <scope>NUCLEOTIDE SEQUENCE [LARGE SCALE GENOMIC DNA]</scope>
    <source>
        <strain evidence="7">PCU 266</strain>
    </source>
</reference>
<comment type="caution">
    <text evidence="6">The sequence shown here is derived from an EMBL/GenBank/DDBJ whole genome shotgun (WGS) entry which is preliminary data.</text>
</comment>
<organism evidence="6 7">
    <name type="scientific">Streptomyces amakusaensis</name>
    <dbReference type="NCBI Taxonomy" id="67271"/>
    <lineage>
        <taxon>Bacteria</taxon>
        <taxon>Bacillati</taxon>
        <taxon>Actinomycetota</taxon>
        <taxon>Actinomycetes</taxon>
        <taxon>Kitasatosporales</taxon>
        <taxon>Streptomycetaceae</taxon>
        <taxon>Streptomyces</taxon>
    </lineage>
</organism>
<evidence type="ECO:0000256" key="3">
    <source>
        <dbReference type="ARBA" id="ARBA00022741"/>
    </source>
</evidence>
<evidence type="ECO:0000313" key="7">
    <source>
        <dbReference type="Proteomes" id="UP001596160"/>
    </source>
</evidence>
<dbReference type="PANTHER" id="PTHR42711:SF19">
    <property type="entry name" value="DOXORUBICIN RESISTANCE ATP-BINDING PROTEIN DRRA"/>
    <property type="match status" value="1"/>
</dbReference>
<dbReference type="InterPro" id="IPR050763">
    <property type="entry name" value="ABC_transporter_ATP-binding"/>
</dbReference>
<keyword evidence="7" id="KW-1185">Reference proteome</keyword>
<feature type="non-terminal residue" evidence="6">
    <location>
        <position position="59"/>
    </location>
</feature>
<dbReference type="SUPFAM" id="SSF52540">
    <property type="entry name" value="P-loop containing nucleoside triphosphate hydrolases"/>
    <property type="match status" value="1"/>
</dbReference>
<evidence type="ECO:0000256" key="1">
    <source>
        <dbReference type="ARBA" id="ARBA00004202"/>
    </source>
</evidence>
<evidence type="ECO:0000256" key="5">
    <source>
        <dbReference type="ARBA" id="ARBA00023251"/>
    </source>
</evidence>
<accession>A0ABW0AK81</accession>
<dbReference type="PANTHER" id="PTHR42711">
    <property type="entry name" value="ABC TRANSPORTER ATP-BINDING PROTEIN"/>
    <property type="match status" value="1"/>
</dbReference>
<name>A0ABW0AK81_9ACTN</name>
<sequence>MPSTVMPMSNNQGQLPPAAVSALGLRKSYGERTVLDGVDLAVPEGSVFALLGPNGAGKT</sequence>
<comment type="subcellular location">
    <subcellularLocation>
        <location evidence="1">Cell membrane</location>
        <topology evidence="1">Peripheral membrane protein</topology>
    </subcellularLocation>
</comment>
<gene>
    <name evidence="6" type="ORF">ACFPRH_10015</name>
</gene>
<dbReference type="InterPro" id="IPR027417">
    <property type="entry name" value="P-loop_NTPase"/>
</dbReference>
<keyword evidence="4" id="KW-0067">ATP-binding</keyword>
<keyword evidence="5" id="KW-0046">Antibiotic resistance</keyword>
<dbReference type="EMBL" id="JBHSKP010000004">
    <property type="protein sequence ID" value="MFC5152069.1"/>
    <property type="molecule type" value="Genomic_DNA"/>
</dbReference>
<evidence type="ECO:0000256" key="4">
    <source>
        <dbReference type="ARBA" id="ARBA00022840"/>
    </source>
</evidence>